<accession>A0A8S5T221</accession>
<sequence>MGGLVLALLALATAYLWQDWRTNTREFREMRRRLVQMQEDRQRGETND</sequence>
<evidence type="ECO:0000313" key="1">
    <source>
        <dbReference type="EMBL" id="DAF57152.1"/>
    </source>
</evidence>
<protein>
    <submittedName>
        <fullName evidence="1">Receptor tyrosine-protein kinase erbB-2, ErbB2, Tyrosine kinase, Activation</fullName>
    </submittedName>
</protein>
<dbReference type="GO" id="GO:0016301">
    <property type="term" value="F:kinase activity"/>
    <property type="evidence" value="ECO:0007669"/>
    <property type="project" value="UniProtKB-KW"/>
</dbReference>
<name>A0A8S5T221_9CAUD</name>
<reference evidence="1" key="1">
    <citation type="journal article" date="2021" name="Proc. Natl. Acad. Sci. U.S.A.">
        <title>A Catalog of Tens of Thousands of Viruses from Human Metagenomes Reveals Hidden Associations with Chronic Diseases.</title>
        <authorList>
            <person name="Tisza M.J."/>
            <person name="Buck C.B."/>
        </authorList>
    </citation>
    <scope>NUCLEOTIDE SEQUENCE</scope>
    <source>
        <strain evidence="1">CtnR15</strain>
    </source>
</reference>
<keyword evidence="1" id="KW-0808">Transferase</keyword>
<keyword evidence="1" id="KW-0418">Kinase</keyword>
<dbReference type="EMBL" id="BK032729">
    <property type="protein sequence ID" value="DAF57152.1"/>
    <property type="molecule type" value="Genomic_DNA"/>
</dbReference>
<keyword evidence="1" id="KW-0675">Receptor</keyword>
<organism evidence="1">
    <name type="scientific">Siphoviridae sp. ctnR15</name>
    <dbReference type="NCBI Taxonomy" id="2827938"/>
    <lineage>
        <taxon>Viruses</taxon>
        <taxon>Duplodnaviria</taxon>
        <taxon>Heunggongvirae</taxon>
        <taxon>Uroviricota</taxon>
        <taxon>Caudoviricetes</taxon>
    </lineage>
</organism>
<proteinExistence type="predicted"/>